<dbReference type="InterPro" id="IPR014048">
    <property type="entry name" value="MethylDNA_cys_MeTrfase_DNA-bd"/>
</dbReference>
<protein>
    <submittedName>
        <fullName evidence="4">6-O-methylguanine DNA methyltransferase</fullName>
    </submittedName>
</protein>
<dbReference type="CDD" id="cd06445">
    <property type="entry name" value="ATase"/>
    <property type="match status" value="1"/>
</dbReference>
<dbReference type="InterPro" id="IPR036388">
    <property type="entry name" value="WH-like_DNA-bd_sf"/>
</dbReference>
<reference evidence="4 5" key="1">
    <citation type="submission" date="2024-07" db="EMBL/GenBank/DDBJ databases">
        <title>Section-level genome sequencing and comparative genomics of Aspergillus sections Usti and Cavernicolus.</title>
        <authorList>
            <consortium name="Lawrence Berkeley National Laboratory"/>
            <person name="Nybo J.L."/>
            <person name="Vesth T.C."/>
            <person name="Theobald S."/>
            <person name="Frisvad J.C."/>
            <person name="Larsen T.O."/>
            <person name="Kjaerboelling I."/>
            <person name="Rothschild-Mancinelli K."/>
            <person name="Lyhne E.K."/>
            <person name="Kogle M.E."/>
            <person name="Barry K."/>
            <person name="Clum A."/>
            <person name="Na H."/>
            <person name="Ledsgaard L."/>
            <person name="Lin J."/>
            <person name="Lipzen A."/>
            <person name="Kuo A."/>
            <person name="Riley R."/>
            <person name="Mondo S."/>
            <person name="Labutti K."/>
            <person name="Haridas S."/>
            <person name="Pangalinan J."/>
            <person name="Salamov A.A."/>
            <person name="Simmons B.A."/>
            <person name="Magnuson J.K."/>
            <person name="Chen J."/>
            <person name="Drula E."/>
            <person name="Henrissat B."/>
            <person name="Wiebenga A."/>
            <person name="Lubbers R.J."/>
            <person name="Gomes A.C."/>
            <person name="Makela M.R."/>
            <person name="Stajich J."/>
            <person name="Grigoriev I.V."/>
            <person name="Mortensen U.H."/>
            <person name="De Vries R.P."/>
            <person name="Baker S.E."/>
            <person name="Andersen M.R."/>
        </authorList>
    </citation>
    <scope>NUCLEOTIDE SEQUENCE [LARGE SCALE GENOMIC DNA]</scope>
    <source>
        <strain evidence="4 5">CBS 123904</strain>
    </source>
</reference>
<comment type="caution">
    <text evidence="4">The sequence shown here is derived from an EMBL/GenBank/DDBJ whole genome shotgun (WGS) entry which is preliminary data.</text>
</comment>
<feature type="compositionally biased region" description="Acidic residues" evidence="2">
    <location>
        <begin position="122"/>
        <end position="139"/>
    </location>
</feature>
<name>A0ABR4KED2_9EURO</name>
<dbReference type="InterPro" id="IPR036217">
    <property type="entry name" value="MethylDNA_cys_MeTrfase_DNAb"/>
</dbReference>
<evidence type="ECO:0000256" key="2">
    <source>
        <dbReference type="SAM" id="MobiDB-lite"/>
    </source>
</evidence>
<dbReference type="Proteomes" id="UP001610446">
    <property type="component" value="Unassembled WGS sequence"/>
</dbReference>
<proteinExistence type="predicted"/>
<dbReference type="EMBL" id="JBFXLU010000035">
    <property type="protein sequence ID" value="KAL2850635.1"/>
    <property type="molecule type" value="Genomic_DNA"/>
</dbReference>
<keyword evidence="4" id="KW-0489">Methyltransferase</keyword>
<dbReference type="GO" id="GO:0032259">
    <property type="term" value="P:methylation"/>
    <property type="evidence" value="ECO:0007669"/>
    <property type="project" value="UniProtKB-KW"/>
</dbReference>
<dbReference type="PANTHER" id="PTHR42942:SF1">
    <property type="entry name" value="ALKYLTRANSFERASE-LIKE PROTEIN 1"/>
    <property type="match status" value="1"/>
</dbReference>
<evidence type="ECO:0000313" key="5">
    <source>
        <dbReference type="Proteomes" id="UP001610446"/>
    </source>
</evidence>
<gene>
    <name evidence="4" type="ORF">BJY01DRAFT_127568</name>
</gene>
<accession>A0ABR4KED2</accession>
<dbReference type="PANTHER" id="PTHR42942">
    <property type="entry name" value="6-O-METHYLGUANINE DNA METHYLTRANSFERASE"/>
    <property type="match status" value="1"/>
</dbReference>
<sequence>MARTDEAEFWFNAVYSAVQQIPRGKVTSYGHIALLLGEPKRPRQVGICLKHLPAQDSGNHFHEGNVPWQRVVNAKGMISHRGPGSAERQAEALHGEGVEVTSDSLGEFYVDFSRYGWFPAELESEDEDENEDADEDGNEPDQRESR</sequence>
<feature type="domain" description="Methylated-DNA-[protein]-cysteine S-methyltransferase DNA binding" evidence="3">
    <location>
        <begin position="12"/>
        <end position="98"/>
    </location>
</feature>
<feature type="region of interest" description="Disordered" evidence="2">
    <location>
        <begin position="120"/>
        <end position="146"/>
    </location>
</feature>
<dbReference type="Gene3D" id="1.10.10.10">
    <property type="entry name" value="Winged helix-like DNA-binding domain superfamily/Winged helix DNA-binding domain"/>
    <property type="match status" value="1"/>
</dbReference>
<organism evidence="4 5">
    <name type="scientific">Aspergillus pseudoustus</name>
    <dbReference type="NCBI Taxonomy" id="1810923"/>
    <lineage>
        <taxon>Eukaryota</taxon>
        <taxon>Fungi</taxon>
        <taxon>Dikarya</taxon>
        <taxon>Ascomycota</taxon>
        <taxon>Pezizomycotina</taxon>
        <taxon>Eurotiomycetes</taxon>
        <taxon>Eurotiomycetidae</taxon>
        <taxon>Eurotiales</taxon>
        <taxon>Aspergillaceae</taxon>
        <taxon>Aspergillus</taxon>
        <taxon>Aspergillus subgen. Nidulantes</taxon>
    </lineage>
</organism>
<dbReference type="InterPro" id="IPR052520">
    <property type="entry name" value="ATL_DNA_repair"/>
</dbReference>
<keyword evidence="1" id="KW-0227">DNA damage</keyword>
<dbReference type="GO" id="GO:0008168">
    <property type="term" value="F:methyltransferase activity"/>
    <property type="evidence" value="ECO:0007669"/>
    <property type="project" value="UniProtKB-KW"/>
</dbReference>
<evidence type="ECO:0000313" key="4">
    <source>
        <dbReference type="EMBL" id="KAL2850635.1"/>
    </source>
</evidence>
<dbReference type="Pfam" id="PF01035">
    <property type="entry name" value="DNA_binding_1"/>
    <property type="match status" value="1"/>
</dbReference>
<evidence type="ECO:0000259" key="3">
    <source>
        <dbReference type="Pfam" id="PF01035"/>
    </source>
</evidence>
<dbReference type="SUPFAM" id="SSF46767">
    <property type="entry name" value="Methylated DNA-protein cysteine methyltransferase, C-terminal domain"/>
    <property type="match status" value="1"/>
</dbReference>
<keyword evidence="5" id="KW-1185">Reference proteome</keyword>
<evidence type="ECO:0000256" key="1">
    <source>
        <dbReference type="ARBA" id="ARBA00022763"/>
    </source>
</evidence>
<keyword evidence="4" id="KW-0808">Transferase</keyword>